<gene>
    <name evidence="1" type="ORF">LCGC14_1355220</name>
</gene>
<dbReference type="AlphaFoldDB" id="A0A0F9KAF9"/>
<sequence>MRMGRGVMKLKIYTEREFPEADWPQYIAAMKEIGSNISDAQYDELITTGKLVIDHRTPDGAITVFEITERGVICIP</sequence>
<reference evidence="1" key="1">
    <citation type="journal article" date="2015" name="Nature">
        <title>Complex archaea that bridge the gap between prokaryotes and eukaryotes.</title>
        <authorList>
            <person name="Spang A."/>
            <person name="Saw J.H."/>
            <person name="Jorgensen S.L."/>
            <person name="Zaremba-Niedzwiedzka K."/>
            <person name="Martijn J."/>
            <person name="Lind A.E."/>
            <person name="van Eijk R."/>
            <person name="Schleper C."/>
            <person name="Guy L."/>
            <person name="Ettema T.J."/>
        </authorList>
    </citation>
    <scope>NUCLEOTIDE SEQUENCE</scope>
</reference>
<name>A0A0F9KAF9_9ZZZZ</name>
<evidence type="ECO:0000313" key="1">
    <source>
        <dbReference type="EMBL" id="KKM78913.1"/>
    </source>
</evidence>
<protein>
    <submittedName>
        <fullName evidence="1">Uncharacterized protein</fullName>
    </submittedName>
</protein>
<proteinExistence type="predicted"/>
<organism evidence="1">
    <name type="scientific">marine sediment metagenome</name>
    <dbReference type="NCBI Taxonomy" id="412755"/>
    <lineage>
        <taxon>unclassified sequences</taxon>
        <taxon>metagenomes</taxon>
        <taxon>ecological metagenomes</taxon>
    </lineage>
</organism>
<accession>A0A0F9KAF9</accession>
<dbReference type="EMBL" id="LAZR01008414">
    <property type="protein sequence ID" value="KKM78913.1"/>
    <property type="molecule type" value="Genomic_DNA"/>
</dbReference>
<comment type="caution">
    <text evidence="1">The sequence shown here is derived from an EMBL/GenBank/DDBJ whole genome shotgun (WGS) entry which is preliminary data.</text>
</comment>